<keyword evidence="4" id="KW-0808">Transferase</keyword>
<reference evidence="4" key="1">
    <citation type="journal article" date="2019" name="Sci. Rep.">
        <title>Draft genome of Tanacetum cinerariifolium, the natural source of mosquito coil.</title>
        <authorList>
            <person name="Yamashiro T."/>
            <person name="Shiraishi A."/>
            <person name="Satake H."/>
            <person name="Nakayama K."/>
        </authorList>
    </citation>
    <scope>NUCLEOTIDE SEQUENCE</scope>
</reference>
<name>A0A6L2KR35_TANCI</name>
<dbReference type="InterPro" id="IPR036875">
    <property type="entry name" value="Znf_CCHC_sf"/>
</dbReference>
<dbReference type="EMBL" id="BKCJ010002916">
    <property type="protein sequence ID" value="GEU51766.1"/>
    <property type="molecule type" value="Genomic_DNA"/>
</dbReference>
<accession>A0A6L2KR35</accession>
<feature type="compositionally biased region" description="Basic and acidic residues" evidence="2">
    <location>
        <begin position="1055"/>
        <end position="1090"/>
    </location>
</feature>
<feature type="region of interest" description="Disordered" evidence="2">
    <location>
        <begin position="69"/>
        <end position="94"/>
    </location>
</feature>
<keyword evidence="1" id="KW-0479">Metal-binding</keyword>
<dbReference type="PANTHER" id="PTHR33223">
    <property type="entry name" value="CCHC-TYPE DOMAIN-CONTAINING PROTEIN"/>
    <property type="match status" value="1"/>
</dbReference>
<dbReference type="PROSITE" id="PS50158">
    <property type="entry name" value="ZF_CCHC"/>
    <property type="match status" value="2"/>
</dbReference>
<dbReference type="GO" id="GO:0003964">
    <property type="term" value="F:RNA-directed DNA polymerase activity"/>
    <property type="evidence" value="ECO:0007669"/>
    <property type="project" value="UniProtKB-KW"/>
</dbReference>
<feature type="region of interest" description="Disordered" evidence="2">
    <location>
        <begin position="1054"/>
        <end position="1102"/>
    </location>
</feature>
<dbReference type="Gene3D" id="4.10.60.10">
    <property type="entry name" value="Zinc finger, CCHC-type"/>
    <property type="match status" value="1"/>
</dbReference>
<dbReference type="Pfam" id="PF25597">
    <property type="entry name" value="SH3_retrovirus"/>
    <property type="match status" value="1"/>
</dbReference>
<evidence type="ECO:0000256" key="1">
    <source>
        <dbReference type="PROSITE-ProRule" id="PRU00047"/>
    </source>
</evidence>
<evidence type="ECO:0000259" key="3">
    <source>
        <dbReference type="PROSITE" id="PS50158"/>
    </source>
</evidence>
<keyword evidence="1" id="KW-0863">Zinc-finger</keyword>
<dbReference type="GO" id="GO:0003676">
    <property type="term" value="F:nucleic acid binding"/>
    <property type="evidence" value="ECO:0007669"/>
    <property type="project" value="InterPro"/>
</dbReference>
<keyword evidence="1" id="KW-0862">Zinc</keyword>
<sequence>MDFTRKRTYSIPNKAYPTSNIRRYGVSVLALTKDYKGNKINTSYPEEGNMPYSSYRSTLVECQTKNKKRLDNTSKNNQNQQQPNKRQNTGRAYTARHREKKHYNGAKSLCSKCKYHHDGPCAPKCHKCNRFGHLARDCRSSINANTTNIQKGIGASQKATCYECGNQRHYKRDCLEQKNQNHENQLKSTKTRGVVHAFRGGETEQDLCRMFTDHKSLQHILVQKELNMGQHRLLELLSDYDCDIRYHSGKANVVADALSRKEREPPLRVRALVMTIGLDLPSQILNAQTRARKPEDIKKEDVGGISKHENSTCLGLRKKYRLNLKNDMLPRDNNSDHEDANEHIEKVIEIVDLFHIPIIAIYKVKLRAFPMSLTRAASHWIRNKPSGSITTWEDLKIKFLIKYCPPARTAKKMEEINNFQQEPDENLYQAWERFKELLMKSRTAKTSDELSAIQAQLNNLGREIKKVNEKVYAAQVGCELWGYKAITSRFCQRNNMNPSYQERRKSMEDTLSKFMSESTKRHEEKSNLIKEIQALMDVAIRNKGAPIKTLEIQIGQMSKVLHERGFGSLSSSTKTYSRDHVKSISTIVEADTSSIRRTGASQYAVSTRQNRASVSVMPLLTYLNLGLGGLAQIKLTVELAYKTVKYPKGIAKNVLVEVRRNQVDDLMPTTKEGEVVEEFRAKNDARMVSKFFGYPSDCDHDKKICIDCSYNLKFYCMIDFAILEDIDGYRNEGIGDVIFGEPFLREVGIKAKRFKGMITIHSGNESVTYQMVLSHPRIQKLVSQLELLEKKLSQEDVNQKLLQSLAYEWNAHAVVWRNKDDLDTMSMDDLYNNLKVYETEVKGMSSSSSSIQNMAFVSSSNNNTGSTNGAVNTAHGVSTTSTQVNAAYSTDIDNLSDDVICAFFASQPNSPQLVHDGLQQIHPDDIEEIDLRRLGHLNFRTMNKLVKGNLVRGLPSKLFENDQTSVACQKGKQHRAAYHLGKFDGKADEGFFVGYSLNSKAFRVFNSRTRLVQENLHIRFSESTPNVVGNGPDWLFDIDALTRTMNYEPIVADLKSSHNDGSKPISDDGKKVNEDPRNESEYKNQKKEDNVNNNNNVNTTDNVNTVSSTINATGINKVSVVGGKISIELPFDQTMTALEDDSIFDFSSDDEDDGAVADMNNLDITIQVSPILTMRIPKDHPLDQVIEDLQSAT</sequence>
<dbReference type="InterPro" id="IPR025724">
    <property type="entry name" value="GAG-pre-integrase_dom"/>
</dbReference>
<feature type="domain" description="CCHC-type" evidence="3">
    <location>
        <begin position="124"/>
        <end position="140"/>
    </location>
</feature>
<dbReference type="AlphaFoldDB" id="A0A6L2KR35"/>
<dbReference type="SUPFAM" id="SSF57756">
    <property type="entry name" value="Retrovirus zinc finger-like domains"/>
    <property type="match status" value="1"/>
</dbReference>
<keyword evidence="4" id="KW-0695">RNA-directed DNA polymerase</keyword>
<dbReference type="Pfam" id="PF13976">
    <property type="entry name" value="gag_pre-integrs"/>
    <property type="match status" value="1"/>
</dbReference>
<comment type="caution">
    <text evidence="4">The sequence shown here is derived from an EMBL/GenBank/DDBJ whole genome shotgun (WGS) entry which is preliminary data.</text>
</comment>
<keyword evidence="4" id="KW-0548">Nucleotidyltransferase</keyword>
<dbReference type="Pfam" id="PF00098">
    <property type="entry name" value="zf-CCHC"/>
    <property type="match status" value="1"/>
</dbReference>
<organism evidence="4">
    <name type="scientific">Tanacetum cinerariifolium</name>
    <name type="common">Dalmatian daisy</name>
    <name type="synonym">Chrysanthemum cinerariifolium</name>
    <dbReference type="NCBI Taxonomy" id="118510"/>
    <lineage>
        <taxon>Eukaryota</taxon>
        <taxon>Viridiplantae</taxon>
        <taxon>Streptophyta</taxon>
        <taxon>Embryophyta</taxon>
        <taxon>Tracheophyta</taxon>
        <taxon>Spermatophyta</taxon>
        <taxon>Magnoliopsida</taxon>
        <taxon>eudicotyledons</taxon>
        <taxon>Gunneridae</taxon>
        <taxon>Pentapetalae</taxon>
        <taxon>asterids</taxon>
        <taxon>campanulids</taxon>
        <taxon>Asterales</taxon>
        <taxon>Asteraceae</taxon>
        <taxon>Asteroideae</taxon>
        <taxon>Anthemideae</taxon>
        <taxon>Anthemidinae</taxon>
        <taxon>Tanacetum</taxon>
    </lineage>
</organism>
<dbReference type="PANTHER" id="PTHR33223:SF11">
    <property type="entry name" value="ELEMENT PROTEIN, PUTATIVE-RELATED"/>
    <property type="match status" value="1"/>
</dbReference>
<gene>
    <name evidence="4" type="ORF">Tci_023744</name>
</gene>
<dbReference type="InterPro" id="IPR001878">
    <property type="entry name" value="Znf_CCHC"/>
</dbReference>
<dbReference type="Pfam" id="PF03732">
    <property type="entry name" value="Retrotrans_gag"/>
    <property type="match status" value="1"/>
</dbReference>
<dbReference type="SMART" id="SM00343">
    <property type="entry name" value="ZnF_C2HC"/>
    <property type="match status" value="2"/>
</dbReference>
<proteinExistence type="predicted"/>
<feature type="compositionally biased region" description="Low complexity" evidence="2">
    <location>
        <begin position="76"/>
        <end position="87"/>
    </location>
</feature>
<feature type="compositionally biased region" description="Low complexity" evidence="2">
    <location>
        <begin position="1091"/>
        <end position="1102"/>
    </location>
</feature>
<dbReference type="GO" id="GO:0008270">
    <property type="term" value="F:zinc ion binding"/>
    <property type="evidence" value="ECO:0007669"/>
    <property type="project" value="UniProtKB-KW"/>
</dbReference>
<feature type="domain" description="CCHC-type" evidence="3">
    <location>
        <begin position="161"/>
        <end position="174"/>
    </location>
</feature>
<evidence type="ECO:0000256" key="2">
    <source>
        <dbReference type="SAM" id="MobiDB-lite"/>
    </source>
</evidence>
<dbReference type="InterPro" id="IPR057670">
    <property type="entry name" value="SH3_retrovirus"/>
</dbReference>
<dbReference type="InterPro" id="IPR005162">
    <property type="entry name" value="Retrotrans_gag_dom"/>
</dbReference>
<protein>
    <submittedName>
        <fullName evidence="4">Putative reverse transcriptase domain-containing protein</fullName>
    </submittedName>
</protein>
<evidence type="ECO:0000313" key="4">
    <source>
        <dbReference type="EMBL" id="GEU51766.1"/>
    </source>
</evidence>